<sequence>MVLKLYSHPNSTCGLRVATVLYEKQIPYEFYPVDFAKGEHKTPEYLEKQPFGQVPYIDDDGFILYESRAIARYLASKYASQGPKLIPDASDLKKTALFEVAASIEFADFEPFASRAVFENVFKKWRGLTPDPKVFSELIETLEAKLKVYEVILGKHKYLAGDELTLADLFHLPYGALLSVAGSDIMSKQGPNVTRWWNDITSRASWKAVQQGIPPKPTF</sequence>
<dbReference type="SUPFAM" id="SSF47616">
    <property type="entry name" value="GST C-terminal domain-like"/>
    <property type="match status" value="1"/>
</dbReference>
<keyword evidence="8" id="KW-1185">Reference proteome</keyword>
<accession>A0AAW0D189</accession>
<dbReference type="InterPro" id="IPR004046">
    <property type="entry name" value="GST_C"/>
</dbReference>
<feature type="domain" description="GST N-terminal" evidence="5">
    <location>
        <begin position="1"/>
        <end position="82"/>
    </location>
</feature>
<dbReference type="GO" id="GO:0009636">
    <property type="term" value="P:response to toxic substance"/>
    <property type="evidence" value="ECO:0007669"/>
    <property type="project" value="UniProtKB-ARBA"/>
</dbReference>
<dbReference type="InterPro" id="IPR004045">
    <property type="entry name" value="Glutathione_S-Trfase_N"/>
</dbReference>
<evidence type="ECO:0000256" key="2">
    <source>
        <dbReference type="ARBA" id="ARBA00012452"/>
    </source>
</evidence>
<evidence type="ECO:0000259" key="6">
    <source>
        <dbReference type="PROSITE" id="PS50405"/>
    </source>
</evidence>
<dbReference type="SUPFAM" id="SSF52833">
    <property type="entry name" value="Thioredoxin-like"/>
    <property type="match status" value="1"/>
</dbReference>
<gene>
    <name evidence="7" type="ORF">VNI00_007908</name>
</gene>
<comment type="similarity">
    <text evidence="1">Belongs to the GST superfamily. Phi family.</text>
</comment>
<proteinExistence type="inferred from homology"/>
<dbReference type="Gene3D" id="3.40.30.10">
    <property type="entry name" value="Glutaredoxin"/>
    <property type="match status" value="1"/>
</dbReference>
<dbReference type="EC" id="2.5.1.18" evidence="2"/>
<dbReference type="GO" id="GO:0043295">
    <property type="term" value="F:glutathione binding"/>
    <property type="evidence" value="ECO:0007669"/>
    <property type="project" value="TreeGrafter"/>
</dbReference>
<dbReference type="InterPro" id="IPR036249">
    <property type="entry name" value="Thioredoxin-like_sf"/>
</dbReference>
<dbReference type="FunFam" id="1.20.1050.10:FF:000004">
    <property type="entry name" value="Glutathione S-transferase F2"/>
    <property type="match status" value="1"/>
</dbReference>
<dbReference type="PROSITE" id="PS50405">
    <property type="entry name" value="GST_CTER"/>
    <property type="match status" value="1"/>
</dbReference>
<dbReference type="CDD" id="cd03053">
    <property type="entry name" value="GST_N_Phi"/>
    <property type="match status" value="1"/>
</dbReference>
<dbReference type="SFLD" id="SFLDS00019">
    <property type="entry name" value="Glutathione_Transferase_(cytos"/>
    <property type="match status" value="1"/>
</dbReference>
<dbReference type="InterPro" id="IPR040079">
    <property type="entry name" value="Glutathione_S-Trfase"/>
</dbReference>
<evidence type="ECO:0000313" key="7">
    <source>
        <dbReference type="EMBL" id="KAK7044188.1"/>
    </source>
</evidence>
<keyword evidence="3" id="KW-0808">Transferase</keyword>
<dbReference type="EMBL" id="JAYKXP010000026">
    <property type="protein sequence ID" value="KAK7044188.1"/>
    <property type="molecule type" value="Genomic_DNA"/>
</dbReference>
<evidence type="ECO:0000256" key="1">
    <source>
        <dbReference type="ARBA" id="ARBA00010128"/>
    </source>
</evidence>
<organism evidence="7 8">
    <name type="scientific">Paramarasmius palmivorus</name>
    <dbReference type="NCBI Taxonomy" id="297713"/>
    <lineage>
        <taxon>Eukaryota</taxon>
        <taxon>Fungi</taxon>
        <taxon>Dikarya</taxon>
        <taxon>Basidiomycota</taxon>
        <taxon>Agaricomycotina</taxon>
        <taxon>Agaricomycetes</taxon>
        <taxon>Agaricomycetidae</taxon>
        <taxon>Agaricales</taxon>
        <taxon>Marasmiineae</taxon>
        <taxon>Marasmiaceae</taxon>
        <taxon>Paramarasmius</taxon>
    </lineage>
</organism>
<dbReference type="Pfam" id="PF02798">
    <property type="entry name" value="GST_N"/>
    <property type="match status" value="1"/>
</dbReference>
<dbReference type="InterPro" id="IPR010987">
    <property type="entry name" value="Glutathione-S-Trfase_C-like"/>
</dbReference>
<dbReference type="Proteomes" id="UP001383192">
    <property type="component" value="Unassembled WGS sequence"/>
</dbReference>
<comment type="catalytic activity">
    <reaction evidence="4">
        <text>RX + glutathione = an S-substituted glutathione + a halide anion + H(+)</text>
        <dbReference type="Rhea" id="RHEA:16437"/>
        <dbReference type="ChEBI" id="CHEBI:15378"/>
        <dbReference type="ChEBI" id="CHEBI:16042"/>
        <dbReference type="ChEBI" id="CHEBI:17792"/>
        <dbReference type="ChEBI" id="CHEBI:57925"/>
        <dbReference type="ChEBI" id="CHEBI:90779"/>
        <dbReference type="EC" id="2.5.1.18"/>
    </reaction>
</comment>
<comment type="caution">
    <text evidence="7">The sequence shown here is derived from an EMBL/GenBank/DDBJ whole genome shotgun (WGS) entry which is preliminary data.</text>
</comment>
<dbReference type="GO" id="GO:0004364">
    <property type="term" value="F:glutathione transferase activity"/>
    <property type="evidence" value="ECO:0007669"/>
    <property type="project" value="UniProtKB-EC"/>
</dbReference>
<dbReference type="GO" id="GO:0005737">
    <property type="term" value="C:cytoplasm"/>
    <property type="evidence" value="ECO:0007669"/>
    <property type="project" value="TreeGrafter"/>
</dbReference>
<evidence type="ECO:0000259" key="5">
    <source>
        <dbReference type="PROSITE" id="PS50404"/>
    </source>
</evidence>
<evidence type="ECO:0000313" key="8">
    <source>
        <dbReference type="Proteomes" id="UP001383192"/>
    </source>
</evidence>
<dbReference type="PANTHER" id="PTHR43900">
    <property type="entry name" value="GLUTATHIONE S-TRANSFERASE RHO"/>
    <property type="match status" value="1"/>
</dbReference>
<dbReference type="SFLD" id="SFLDG00358">
    <property type="entry name" value="Main_(cytGST)"/>
    <property type="match status" value="1"/>
</dbReference>
<dbReference type="InterPro" id="IPR036282">
    <property type="entry name" value="Glutathione-S-Trfase_C_sf"/>
</dbReference>
<dbReference type="PROSITE" id="PS50404">
    <property type="entry name" value="GST_NTER"/>
    <property type="match status" value="1"/>
</dbReference>
<reference evidence="7 8" key="1">
    <citation type="submission" date="2024-01" db="EMBL/GenBank/DDBJ databases">
        <title>A draft genome for a cacao thread blight-causing isolate of Paramarasmius palmivorus.</title>
        <authorList>
            <person name="Baruah I.K."/>
            <person name="Bukari Y."/>
            <person name="Amoako-Attah I."/>
            <person name="Meinhardt L.W."/>
            <person name="Bailey B.A."/>
            <person name="Cohen S.P."/>
        </authorList>
    </citation>
    <scope>NUCLEOTIDE SEQUENCE [LARGE SCALE GENOMIC DNA]</scope>
    <source>
        <strain evidence="7 8">GH-12</strain>
    </source>
</reference>
<dbReference type="GO" id="GO:0006749">
    <property type="term" value="P:glutathione metabolic process"/>
    <property type="evidence" value="ECO:0007669"/>
    <property type="project" value="TreeGrafter"/>
</dbReference>
<dbReference type="SFLD" id="SFLDG01154">
    <property type="entry name" value="Main.5:_Phi-like"/>
    <property type="match status" value="1"/>
</dbReference>
<dbReference type="Gene3D" id="1.20.1050.10">
    <property type="match status" value="1"/>
</dbReference>
<dbReference type="FunFam" id="3.40.30.10:FF:000016">
    <property type="entry name" value="Glutathione S-transferase F2"/>
    <property type="match status" value="1"/>
</dbReference>
<feature type="domain" description="GST C-terminal" evidence="6">
    <location>
        <begin position="91"/>
        <end position="219"/>
    </location>
</feature>
<dbReference type="Pfam" id="PF00043">
    <property type="entry name" value="GST_C"/>
    <property type="match status" value="1"/>
</dbReference>
<dbReference type="AlphaFoldDB" id="A0AAW0D189"/>
<name>A0AAW0D189_9AGAR</name>
<dbReference type="PANTHER" id="PTHR43900:SF3">
    <property type="entry name" value="GLUTATHIONE S-TRANSFERASE RHO"/>
    <property type="match status" value="1"/>
</dbReference>
<protein>
    <recommendedName>
        <fullName evidence="2">glutathione transferase</fullName>
        <ecNumber evidence="2">2.5.1.18</ecNumber>
    </recommendedName>
</protein>
<evidence type="ECO:0000256" key="3">
    <source>
        <dbReference type="ARBA" id="ARBA00022679"/>
    </source>
</evidence>
<evidence type="ECO:0000256" key="4">
    <source>
        <dbReference type="ARBA" id="ARBA00047960"/>
    </source>
</evidence>